<sequence length="553" mass="61352">MKAKLVLIIVCLIVSGFSAEAQILKKLKKTVEKTTEKVLLKKTEQKTEQVVENSIDSVINPDAENSSNGNPNPNSKDPNANKAKLINTEAKRAFYTSDVVVLTSDSKGKGSEYYFDSDEIAARGEAPNNDNSIFIDSEGFQYGYNESKARWEKTGLFKSDAMAFMMPMMSMGLLKLPAEPTLDATEKLKDQGLNLNTFQIVEWAFIYKPEHFRSEEYTETTGPCPGGGTCPKFLYNDPEYKGSWVMFDKQGRLSEIYANVNTQQAKGDGTYKFKYEPVTVHVPSAVEVKQPFQDLFAKGLDADPNSSNSGSRVSESNKSSGSSSNTTPTSDPNEKIASIDPDNVLSFPGVTAILEAQGTKVTFMLNTETMAMKMDLNDPKMKPIYFDRHNYMYMENDDGCIKAKLDLNKAFAQMEEGLKDKTMTAGMDMEKIRSDYYKNNFGMKGSPANVTPIAGWAYLYNPEFLEAQGEFEKSNVACDGGSCQKYVMSNGKGKGSFVLFDQYGRLKKIYSTEAKGGSVTYSYPSHSDLKIPEFSNCQFIDINENIIGKMMGG</sequence>
<feature type="compositionally biased region" description="Low complexity" evidence="1">
    <location>
        <begin position="65"/>
        <end position="78"/>
    </location>
</feature>
<feature type="signal peptide" evidence="2">
    <location>
        <begin position="1"/>
        <end position="21"/>
    </location>
</feature>
<evidence type="ECO:0000256" key="1">
    <source>
        <dbReference type="SAM" id="MobiDB-lite"/>
    </source>
</evidence>
<comment type="caution">
    <text evidence="3">The sequence shown here is derived from an EMBL/GenBank/DDBJ whole genome shotgun (WGS) entry which is preliminary data.</text>
</comment>
<dbReference type="EMBL" id="JAJBZG010000001">
    <property type="protein sequence ID" value="MCB7480195.1"/>
    <property type="molecule type" value="Genomic_DNA"/>
</dbReference>
<evidence type="ECO:0000313" key="3">
    <source>
        <dbReference type="EMBL" id="MCB7480195.1"/>
    </source>
</evidence>
<keyword evidence="4" id="KW-1185">Reference proteome</keyword>
<feature type="region of interest" description="Disordered" evidence="1">
    <location>
        <begin position="299"/>
        <end position="341"/>
    </location>
</feature>
<proteinExistence type="predicted"/>
<dbReference type="AlphaFoldDB" id="A0A9X1LH02"/>
<feature type="region of interest" description="Disordered" evidence="1">
    <location>
        <begin position="50"/>
        <end position="81"/>
    </location>
</feature>
<organism evidence="3 4">
    <name type="scientific">Christiangramia sediminis</name>
    <dbReference type="NCBI Taxonomy" id="2881336"/>
    <lineage>
        <taxon>Bacteria</taxon>
        <taxon>Pseudomonadati</taxon>
        <taxon>Bacteroidota</taxon>
        <taxon>Flavobacteriia</taxon>
        <taxon>Flavobacteriales</taxon>
        <taxon>Flavobacteriaceae</taxon>
        <taxon>Christiangramia</taxon>
    </lineage>
</organism>
<dbReference type="RefSeq" id="WP_229337921.1">
    <property type="nucleotide sequence ID" value="NZ_JAJBZG010000001.1"/>
</dbReference>
<keyword evidence="2" id="KW-0732">Signal</keyword>
<reference evidence="3" key="1">
    <citation type="submission" date="2021-10" db="EMBL/GenBank/DDBJ databases">
        <title>Gramella sp. ASW11-100T, isolated from marine sediment.</title>
        <authorList>
            <person name="Xia C."/>
        </authorList>
    </citation>
    <scope>NUCLEOTIDE SEQUENCE</scope>
    <source>
        <strain evidence="3">ASW11-100</strain>
    </source>
</reference>
<feature type="compositionally biased region" description="Low complexity" evidence="1">
    <location>
        <begin position="304"/>
        <end position="331"/>
    </location>
</feature>
<gene>
    <name evidence="3" type="ORF">LGQ90_02855</name>
</gene>
<protein>
    <submittedName>
        <fullName evidence="3">Uncharacterized protein</fullName>
    </submittedName>
</protein>
<feature type="chain" id="PRO_5040920390" evidence="2">
    <location>
        <begin position="22"/>
        <end position="553"/>
    </location>
</feature>
<dbReference type="Proteomes" id="UP001139414">
    <property type="component" value="Unassembled WGS sequence"/>
</dbReference>
<evidence type="ECO:0000256" key="2">
    <source>
        <dbReference type="SAM" id="SignalP"/>
    </source>
</evidence>
<evidence type="ECO:0000313" key="4">
    <source>
        <dbReference type="Proteomes" id="UP001139414"/>
    </source>
</evidence>
<name>A0A9X1LH02_9FLAO</name>
<accession>A0A9X1LH02</accession>